<accession>A0AAQ0B0W9</accession>
<organism evidence="2 3">
    <name type="scientific">Leptospira interrogans serovar Canicola</name>
    <dbReference type="NCBI Taxonomy" id="211880"/>
    <lineage>
        <taxon>Bacteria</taxon>
        <taxon>Pseudomonadati</taxon>
        <taxon>Spirochaetota</taxon>
        <taxon>Spirochaetia</taxon>
        <taxon>Leptospirales</taxon>
        <taxon>Leptospiraceae</taxon>
        <taxon>Leptospira</taxon>
    </lineage>
</organism>
<protein>
    <submittedName>
        <fullName evidence="2">Uncharacterized protein</fullName>
    </submittedName>
</protein>
<dbReference type="AlphaFoldDB" id="A0AAQ0B0W9"/>
<geneLocation type="plasmid" evidence="2 3">
    <name>p1</name>
</geneLocation>
<reference evidence="2" key="1">
    <citation type="submission" date="2019-09" db="EMBL/GenBank/DDBJ databases">
        <title>Comparative Genomics of Leptospira interrogans Reveals Genome Plasticity - A Common Adaptive Strategy for Survival in Various Hosts.</title>
        <authorList>
            <person name="Ramli S.R."/>
            <person name="Bunk B."/>
            <person name="Goris M."/>
            <person name="Bhuju S."/>
            <person name="Jarek M."/>
            <person name="Sproer C."/>
            <person name="Mustakim S."/>
            <person name="Strommenger B."/>
            <person name="Pessler F."/>
        </authorList>
    </citation>
    <scope>NUCLEOTIDE SEQUENCE</scope>
    <source>
        <strain evidence="2">782</strain>
        <plasmid evidence="2">p1</plasmid>
    </source>
</reference>
<feature type="coiled-coil region" evidence="1">
    <location>
        <begin position="296"/>
        <end position="323"/>
    </location>
</feature>
<evidence type="ECO:0000313" key="2">
    <source>
        <dbReference type="EMBL" id="QOI44920.1"/>
    </source>
</evidence>
<sequence length="714" mass="83945">MENLLNTDKLFPPEVLLIPSLKDFEGGEFRSGISYKDIIENDELNNEQKQAKLTYRFEFKFLISTDEYYNHDIYLNEHSNIVVIDFDNIEETKKKIKFLRGCNSSFDHYWGKFETDYLAKTFKVKTGSGGEHYYFRRNKGNVRKTKVIKPTDYLTKDQLTEFNKKFSSEILIETKKKDEENPVPMIDLDYISHGLVIGPGNVIKNLQKKGKLHKVRKYVIEQDYPLIEIANNEDNELFEYLFRIDFENEKKNKKVRKLTEKAKGQSVDPIRYDFTHLIQKIKFLENVTLDTDSLELKDISEILFNKKEEIRKIQEQLREEETKINSNSFIVNALKQQIEFETGNFEHVLIDEAIKREFRENYITEGIYNILQRYNLLKRYFGRESSLYPLNFSKISSASVGERSEIEMAFILNLKMRNFHDSFIYFLIQRDFPANSKSLQNQDFIEQAIIVAEDLRRHPELINRKGIWNDILVSLCLVRKINFEAIFPGKNKMRGFVETLYDQASINNSLTIKTSQKGLSLASMVNISNITIKAYISHLSQVGFLKDIKWAVNEVGHALYIESLELRNSAELKSLDWLKFIDADRLTPQDGNQNIAFARGINSRSMEIIGYLRDSGGQLPRHELYKKFSELKDYKSVIRKDMKRLEGLGIVSRGEIIILQEKILNEIYSQYVKDYNNGVEELSKSGIRKRKKREQPSEDREIRYKLERLYSKYL</sequence>
<dbReference type="EMBL" id="CP043886">
    <property type="protein sequence ID" value="QOI44920.1"/>
    <property type="molecule type" value="Genomic_DNA"/>
</dbReference>
<dbReference type="SUPFAM" id="SSF56747">
    <property type="entry name" value="Prim-pol domain"/>
    <property type="match status" value="1"/>
</dbReference>
<evidence type="ECO:0000256" key="1">
    <source>
        <dbReference type="SAM" id="Coils"/>
    </source>
</evidence>
<name>A0AAQ0B0W9_LEPIR</name>
<keyword evidence="1" id="KW-0175">Coiled coil</keyword>
<dbReference type="RefSeq" id="WP_192505725.1">
    <property type="nucleotide sequence ID" value="NZ_CP043886.1"/>
</dbReference>
<proteinExistence type="predicted"/>
<gene>
    <name evidence="2" type="ORF">Lepto782_22145</name>
</gene>
<keyword evidence="2" id="KW-0614">Plasmid</keyword>
<evidence type="ECO:0000313" key="3">
    <source>
        <dbReference type="Proteomes" id="UP000663124"/>
    </source>
</evidence>
<dbReference type="Proteomes" id="UP000663124">
    <property type="component" value="Plasmid p1"/>
</dbReference>